<dbReference type="Proteomes" id="UP000632766">
    <property type="component" value="Unassembled WGS sequence"/>
</dbReference>
<dbReference type="AlphaFoldDB" id="A0A8J7L9F0"/>
<reference evidence="3 4" key="1">
    <citation type="journal article" date="2021" name="Int. J. Syst. Evol. Microbiol.">
        <title>Amazonocrinis nigriterrae gen. nov., sp. nov., Atlanticothrix silvestris gen. nov., sp. nov. and Dendronalium phyllosphericum gen. nov., sp. nov., nostocacean cyanobacteria from Brazilian environments.</title>
        <authorList>
            <person name="Alvarenga D.O."/>
            <person name="Andreote A.P.D."/>
            <person name="Branco L.H.Z."/>
            <person name="Delbaje E."/>
            <person name="Cruz R.B."/>
            <person name="Varani A.M."/>
            <person name="Fiore M.F."/>
        </authorList>
    </citation>
    <scope>NUCLEOTIDE SEQUENCE [LARGE SCALE GENOMIC DNA]</scope>
    <source>
        <strain evidence="3 4">CENA67</strain>
    </source>
</reference>
<dbReference type="Pfam" id="PF08241">
    <property type="entry name" value="Methyltransf_11"/>
    <property type="match status" value="1"/>
</dbReference>
<dbReference type="InterPro" id="IPR013216">
    <property type="entry name" value="Methyltransf_11"/>
</dbReference>
<keyword evidence="4" id="KW-1185">Reference proteome</keyword>
<dbReference type="PANTHER" id="PTHR44068:SF11">
    <property type="entry name" value="GERANYL DIPHOSPHATE 2-C-METHYLTRANSFERASE"/>
    <property type="match status" value="1"/>
</dbReference>
<evidence type="ECO:0000313" key="4">
    <source>
        <dbReference type="Proteomes" id="UP000632766"/>
    </source>
</evidence>
<accession>A0A8J7L9F0</accession>
<organism evidence="3 4">
    <name type="scientific">Amazonocrinis nigriterrae CENA67</name>
    <dbReference type="NCBI Taxonomy" id="2794033"/>
    <lineage>
        <taxon>Bacteria</taxon>
        <taxon>Bacillati</taxon>
        <taxon>Cyanobacteriota</taxon>
        <taxon>Cyanophyceae</taxon>
        <taxon>Nostocales</taxon>
        <taxon>Nostocaceae</taxon>
        <taxon>Amazonocrinis</taxon>
        <taxon>Amazonocrinis nigriterrae</taxon>
    </lineage>
</organism>
<evidence type="ECO:0000259" key="2">
    <source>
        <dbReference type="Pfam" id="PF08241"/>
    </source>
</evidence>
<dbReference type="GO" id="GO:0032259">
    <property type="term" value="P:methylation"/>
    <property type="evidence" value="ECO:0007669"/>
    <property type="project" value="UniProtKB-KW"/>
</dbReference>
<dbReference type="EMBL" id="JAECZC010000004">
    <property type="protein sequence ID" value="MBH8561396.1"/>
    <property type="molecule type" value="Genomic_DNA"/>
</dbReference>
<protein>
    <submittedName>
        <fullName evidence="3">Class I SAM-dependent methyltransferase</fullName>
    </submittedName>
</protein>
<feature type="domain" description="Methyltransferase type 11" evidence="2">
    <location>
        <begin position="75"/>
        <end position="172"/>
    </location>
</feature>
<dbReference type="CDD" id="cd02440">
    <property type="entry name" value="AdoMet_MTases"/>
    <property type="match status" value="1"/>
</dbReference>
<keyword evidence="3" id="KW-0489">Methyltransferase</keyword>
<dbReference type="InterPro" id="IPR029063">
    <property type="entry name" value="SAM-dependent_MTases_sf"/>
</dbReference>
<name>A0A8J7L9F0_9NOST</name>
<dbReference type="PANTHER" id="PTHR44068">
    <property type="entry name" value="ZGC:194242"/>
    <property type="match status" value="1"/>
</dbReference>
<keyword evidence="1" id="KW-0808">Transferase</keyword>
<gene>
    <name evidence="3" type="ORF">I8748_04250</name>
</gene>
<evidence type="ECO:0000256" key="1">
    <source>
        <dbReference type="ARBA" id="ARBA00022679"/>
    </source>
</evidence>
<proteinExistence type="predicted"/>
<comment type="caution">
    <text evidence="3">The sequence shown here is derived from an EMBL/GenBank/DDBJ whole genome shotgun (WGS) entry which is preliminary data.</text>
</comment>
<evidence type="ECO:0000313" key="3">
    <source>
        <dbReference type="EMBL" id="MBH8561396.1"/>
    </source>
</evidence>
<dbReference type="GO" id="GO:0008757">
    <property type="term" value="F:S-adenosylmethionine-dependent methyltransferase activity"/>
    <property type="evidence" value="ECO:0007669"/>
    <property type="project" value="InterPro"/>
</dbReference>
<dbReference type="SUPFAM" id="SSF53335">
    <property type="entry name" value="S-adenosyl-L-methionine-dependent methyltransferases"/>
    <property type="match status" value="1"/>
</dbReference>
<dbReference type="InterPro" id="IPR050447">
    <property type="entry name" value="Erg6_SMT_methyltransf"/>
</dbReference>
<dbReference type="Gene3D" id="3.40.50.150">
    <property type="entry name" value="Vaccinia Virus protein VP39"/>
    <property type="match status" value="1"/>
</dbReference>
<sequence length="280" mass="32242">MIDQQINLPYFDTLFTLLDNGHPEIDLAFGRHVHWGYWPNPEKALNTPEDFRKAAEQLTYEVYSAANVKDGQSVLDVGCGFGGTIASLNEQFSQMNLVGLNIDERQLIQARKKVVARDVNTLRFEQGNACALPFADESFDVVLAVECIFHFPDRRQFFEEAFRVLKPGGHLALCDFVPIDLSILFMWFNSKFNFFKSSFYGDFDMRYTTSRYRQLAAETGFAPLVERNITANTLPTYKFLWTLAQTWMSNSPAAFVQTFNTEWLSRLGLLNYMIFSYTKK</sequence>